<organism evidence="1">
    <name type="scientific">Uncultured Desulfatiglans sp</name>
    <dbReference type="NCBI Taxonomy" id="1748965"/>
    <lineage>
        <taxon>Bacteria</taxon>
        <taxon>Pseudomonadati</taxon>
        <taxon>Thermodesulfobacteriota</taxon>
        <taxon>Desulfobacteria</taxon>
        <taxon>Desulfatiglandales</taxon>
        <taxon>Desulfatiglandaceae</taxon>
        <taxon>Desulfatiglans</taxon>
        <taxon>environmental samples</taxon>
    </lineage>
</organism>
<sequence length="345" mass="39759">MHLNITFMFIENYSIHHKIAFQLLNNTRYHLIENINSEYEYFRTDKNITLNFKLVVTKEFNIQSKDQTATHQLQKQYDGWRVHLIEHKNGFIECQIIPYFDGVRKPFSYTAIKNLYVRSLISYSLLKKGRSLVHSCSFSLDGKACLLAGRPGVFKTSILMDVIRRHGAQFLGEENTMLSDGLLYPFPLNLKSFRYKINHFRDENAGSSFDKIKLGLQLLRKGKTAQDNSITISKPKKPVIVCYLTKGDKFGIAECRLEDVIPELVENEMKELSIPPTHSLSGIKYNYFAELLQECNPAIISKMRQDLFVVFAKDFGQSACYRISTPKTYDVSISDSILSKVMLFS</sequence>
<name>A0A653A6G2_UNCDX</name>
<proteinExistence type="predicted"/>
<gene>
    <name evidence="1" type="ORF">TRIP_B300035</name>
</gene>
<dbReference type="AlphaFoldDB" id="A0A653A6G2"/>
<accession>A0A653A6G2</accession>
<dbReference type="EMBL" id="UPXX01000024">
    <property type="protein sequence ID" value="VBB43650.1"/>
    <property type="molecule type" value="Genomic_DNA"/>
</dbReference>
<evidence type="ECO:0008006" key="2">
    <source>
        <dbReference type="Google" id="ProtNLM"/>
    </source>
</evidence>
<evidence type="ECO:0000313" key="1">
    <source>
        <dbReference type="EMBL" id="VBB43650.1"/>
    </source>
</evidence>
<protein>
    <recommendedName>
        <fullName evidence="2">HPr kinase</fullName>
    </recommendedName>
</protein>
<reference evidence="1" key="1">
    <citation type="submission" date="2018-07" db="EMBL/GenBank/DDBJ databases">
        <authorList>
            <consortium name="Genoscope - CEA"/>
            <person name="William W."/>
        </authorList>
    </citation>
    <scope>NUCLEOTIDE SEQUENCE</scope>
    <source>
        <strain evidence="1">IK1</strain>
    </source>
</reference>